<gene>
    <name evidence="2" type="ORF">LCGC14_1102300</name>
</gene>
<name>A0A0F9QFC5_9ZZZZ</name>
<comment type="caution">
    <text evidence="2">The sequence shown here is derived from an EMBL/GenBank/DDBJ whole genome shotgun (WGS) entry which is preliminary data.</text>
</comment>
<evidence type="ECO:0000256" key="1">
    <source>
        <dbReference type="SAM" id="Phobius"/>
    </source>
</evidence>
<keyword evidence="1" id="KW-1133">Transmembrane helix</keyword>
<organism evidence="2">
    <name type="scientific">marine sediment metagenome</name>
    <dbReference type="NCBI Taxonomy" id="412755"/>
    <lineage>
        <taxon>unclassified sequences</taxon>
        <taxon>metagenomes</taxon>
        <taxon>ecological metagenomes</taxon>
    </lineage>
</organism>
<protein>
    <submittedName>
        <fullName evidence="2">Uncharacterized protein</fullName>
    </submittedName>
</protein>
<keyword evidence="1" id="KW-0812">Transmembrane</keyword>
<feature type="transmembrane region" description="Helical" evidence="1">
    <location>
        <begin position="20"/>
        <end position="39"/>
    </location>
</feature>
<dbReference type="AlphaFoldDB" id="A0A0F9QFC5"/>
<evidence type="ECO:0000313" key="2">
    <source>
        <dbReference type="EMBL" id="KKN03978.1"/>
    </source>
</evidence>
<reference evidence="2" key="1">
    <citation type="journal article" date="2015" name="Nature">
        <title>Complex archaea that bridge the gap between prokaryotes and eukaryotes.</title>
        <authorList>
            <person name="Spang A."/>
            <person name="Saw J.H."/>
            <person name="Jorgensen S.L."/>
            <person name="Zaremba-Niedzwiedzka K."/>
            <person name="Martijn J."/>
            <person name="Lind A.E."/>
            <person name="van Eijk R."/>
            <person name="Schleper C."/>
            <person name="Guy L."/>
            <person name="Ettema T.J."/>
        </authorList>
    </citation>
    <scope>NUCLEOTIDE SEQUENCE</scope>
</reference>
<dbReference type="EMBL" id="LAZR01004974">
    <property type="protein sequence ID" value="KKN03978.1"/>
    <property type="molecule type" value="Genomic_DNA"/>
</dbReference>
<accession>A0A0F9QFC5</accession>
<keyword evidence="1" id="KW-0472">Membrane</keyword>
<sequence>MVLFQKGIELCLENYYFAKWTILPIFIRNNGTFGIRFFFLEPMMNRRAMNIQFDFDILTHQLIRIKRSYGHIQSI</sequence>
<proteinExistence type="predicted"/>